<reference evidence="1" key="1">
    <citation type="submission" date="2012-04" db="EMBL/GenBank/DDBJ databases">
        <title>The Genome Sequence of Fusarium oxysporum melonis.</title>
        <authorList>
            <consortium name="The Broad Institute Genome Sequencing Platform"/>
            <person name="Ma L.-J."/>
            <person name="Gale L.R."/>
            <person name="Schwartz D.C."/>
            <person name="Zhou S."/>
            <person name="Corby-Kistler H."/>
            <person name="Young S.K."/>
            <person name="Zeng Q."/>
            <person name="Gargeya S."/>
            <person name="Fitzgerald M."/>
            <person name="Haas B."/>
            <person name="Abouelleil A."/>
            <person name="Alvarado L."/>
            <person name="Arachchi H.M."/>
            <person name="Berlin A."/>
            <person name="Brown A."/>
            <person name="Chapman S.B."/>
            <person name="Chen Z."/>
            <person name="Dunbar C."/>
            <person name="Freedman E."/>
            <person name="Gearin G."/>
            <person name="Goldberg J."/>
            <person name="Griggs A."/>
            <person name="Gujja S."/>
            <person name="Heiman D."/>
            <person name="Howarth C."/>
            <person name="Larson L."/>
            <person name="Lui A."/>
            <person name="MacDonald P.J.P."/>
            <person name="Montmayeur A."/>
            <person name="Murphy C."/>
            <person name="Neiman D."/>
            <person name="Pearson M."/>
            <person name="Priest M."/>
            <person name="Roberts A."/>
            <person name="Saif S."/>
            <person name="Shea T."/>
            <person name="Shenoy N."/>
            <person name="Sisk P."/>
            <person name="Stolte C."/>
            <person name="Sykes S."/>
            <person name="Wortman J."/>
            <person name="Nusbaum C."/>
            <person name="Birren B."/>
        </authorList>
    </citation>
    <scope>NUCLEOTIDE SEQUENCE</scope>
    <source>
        <strain evidence="1">26406</strain>
    </source>
</reference>
<dbReference type="Proteomes" id="UP000030703">
    <property type="component" value="Unassembled WGS sequence"/>
</dbReference>
<dbReference type="VEuPathDB" id="FungiDB:FOMG_17697"/>
<organism evidence="1">
    <name type="scientific">Fusarium oxysporum f. sp. melonis 26406</name>
    <dbReference type="NCBI Taxonomy" id="1089452"/>
    <lineage>
        <taxon>Eukaryota</taxon>
        <taxon>Fungi</taxon>
        <taxon>Dikarya</taxon>
        <taxon>Ascomycota</taxon>
        <taxon>Pezizomycotina</taxon>
        <taxon>Sordariomycetes</taxon>
        <taxon>Hypocreomycetidae</taxon>
        <taxon>Hypocreales</taxon>
        <taxon>Nectriaceae</taxon>
        <taxon>Fusarium</taxon>
        <taxon>Fusarium oxysporum species complex</taxon>
    </lineage>
</organism>
<dbReference type="AlphaFoldDB" id="W9Z2N9"/>
<dbReference type="EMBL" id="JH659389">
    <property type="protein sequence ID" value="EXK25660.1"/>
    <property type="molecule type" value="Genomic_DNA"/>
</dbReference>
<dbReference type="PANTHER" id="PTHR37576:SF2">
    <property type="entry name" value="DEFECT AT LOW TEMPERATURE PROTEIN 1"/>
    <property type="match status" value="1"/>
</dbReference>
<evidence type="ECO:0000313" key="1">
    <source>
        <dbReference type="EMBL" id="EXK25660.1"/>
    </source>
</evidence>
<gene>
    <name evidence="1" type="ORF">FOMG_17697</name>
</gene>
<name>W9Z2N9_FUSOX</name>
<dbReference type="InterPro" id="IPR021514">
    <property type="entry name" value="DUF3176"/>
</dbReference>
<dbReference type="PANTHER" id="PTHR37576">
    <property type="entry name" value="DEFECT AT LOW TEMPERATURE PROTEIN 1"/>
    <property type="match status" value="1"/>
</dbReference>
<dbReference type="HOGENOM" id="CLU_912280_0_0_1"/>
<sequence>MAASIILILHANDKAIDSWLTETRSIRLSVVLAISLTIGTAALRTLVREGITVSFWVKVQKNPSLRKVRQQWAHGWSSLDALLRLRHPNKFTVPSILMIGIVAVALLFQRAVEIHVVSEFVPKTFTVAVSPDQFNQPTAYYMTRANAVSALTSSFSGVVQDYTNRNPITGLSVKDCHGTCAGVLTGPGFDVSCTRLRTNYDLSFDNLNPGDTAHIDYITISAEGPQTPSIIRLLIMYNGSPDTKGKPITTNCTLRSAQVKYPFTYANGTTTLNGTSSSVDGTLNRTISLLTVDREAPGLNRALYE</sequence>
<reference evidence="1" key="2">
    <citation type="submission" date="2012-05" db="EMBL/GenBank/DDBJ databases">
        <title>Annotation of the Genome Sequence of Fusarium oxysporum f. sp. melonis 26406.</title>
        <authorList>
            <consortium name="The Broad Institute Genomics Platform"/>
            <person name="Ma L.-J."/>
            <person name="Corby-Kistler H."/>
            <person name="Broz K."/>
            <person name="Gale L.R."/>
            <person name="Jonkers W."/>
            <person name="O'Donnell K."/>
            <person name="Ploetz R."/>
            <person name="Steinberg C."/>
            <person name="Schwartz D.C."/>
            <person name="VanEtten H."/>
            <person name="Zhou S."/>
            <person name="Young S.K."/>
            <person name="Zeng Q."/>
            <person name="Gargeya S."/>
            <person name="Fitzgerald M."/>
            <person name="Abouelleil A."/>
            <person name="Alvarado L."/>
            <person name="Chapman S.B."/>
            <person name="Gainer-Dewar J."/>
            <person name="Goldberg J."/>
            <person name="Griggs A."/>
            <person name="Gujja S."/>
            <person name="Hansen M."/>
            <person name="Howarth C."/>
            <person name="Imamovic A."/>
            <person name="Ireland A."/>
            <person name="Larimer J."/>
            <person name="McCowan C."/>
            <person name="Murphy C."/>
            <person name="Pearson M."/>
            <person name="Poon T.W."/>
            <person name="Priest M."/>
            <person name="Roberts A."/>
            <person name="Saif S."/>
            <person name="Shea T."/>
            <person name="Sykes S."/>
            <person name="Wortman J."/>
            <person name="Nusbaum C."/>
            <person name="Birren B."/>
        </authorList>
    </citation>
    <scope>NUCLEOTIDE SEQUENCE</scope>
    <source>
        <strain evidence="1">26406</strain>
    </source>
</reference>
<accession>W9Z2N9</accession>
<proteinExistence type="predicted"/>
<dbReference type="Pfam" id="PF11374">
    <property type="entry name" value="DUF3176"/>
    <property type="match status" value="1"/>
</dbReference>
<dbReference type="OrthoDB" id="5357734at2759"/>
<protein>
    <submittedName>
        <fullName evidence="1">Uncharacterized protein</fullName>
    </submittedName>
</protein>